<dbReference type="STRING" id="1801764.A2903_00930"/>
<gene>
    <name evidence="2" type="ORF">A2903_00930</name>
</gene>
<evidence type="ECO:0000313" key="2">
    <source>
        <dbReference type="EMBL" id="OGI83888.1"/>
    </source>
</evidence>
<dbReference type="AlphaFoldDB" id="A0A1F6WPS5"/>
<comment type="caution">
    <text evidence="2">The sequence shown here is derived from an EMBL/GenBank/DDBJ whole genome shotgun (WGS) entry which is preliminary data.</text>
</comment>
<accession>A0A1F6WPS5</accession>
<evidence type="ECO:0000256" key="1">
    <source>
        <dbReference type="SAM" id="MobiDB-lite"/>
    </source>
</evidence>
<protein>
    <submittedName>
        <fullName evidence="2">Uncharacterized protein</fullName>
    </submittedName>
</protein>
<proteinExistence type="predicted"/>
<sequence length="125" mass="14837">MENEEKFRAIPENEDENSQHESKTEALKAELIEYLKEHGFDDKNTRNKISEWEDSKNLWKKQAEDDYFGIINLNIELAEIFIQSGFKEEALELLNLEKKEAIDCDCPYLERIEELIDKLEKEDNP</sequence>
<name>A0A1F6WPS5_9BACT</name>
<evidence type="ECO:0000313" key="3">
    <source>
        <dbReference type="Proteomes" id="UP000178184"/>
    </source>
</evidence>
<dbReference type="Proteomes" id="UP000178184">
    <property type="component" value="Unassembled WGS sequence"/>
</dbReference>
<dbReference type="EMBL" id="MFUO01000017">
    <property type="protein sequence ID" value="OGI83888.1"/>
    <property type="molecule type" value="Genomic_DNA"/>
</dbReference>
<feature type="region of interest" description="Disordered" evidence="1">
    <location>
        <begin position="1"/>
        <end position="23"/>
    </location>
</feature>
<reference evidence="2 3" key="1">
    <citation type="journal article" date="2016" name="Nat. Commun.">
        <title>Thousands of microbial genomes shed light on interconnected biogeochemical processes in an aquifer system.</title>
        <authorList>
            <person name="Anantharaman K."/>
            <person name="Brown C.T."/>
            <person name="Hug L.A."/>
            <person name="Sharon I."/>
            <person name="Castelle C.J."/>
            <person name="Probst A.J."/>
            <person name="Thomas B.C."/>
            <person name="Singh A."/>
            <person name="Wilkins M.J."/>
            <person name="Karaoz U."/>
            <person name="Brodie E.L."/>
            <person name="Williams K.H."/>
            <person name="Hubbard S.S."/>
            <person name="Banfield J.F."/>
        </authorList>
    </citation>
    <scope>NUCLEOTIDE SEQUENCE [LARGE SCALE GENOMIC DNA]</scope>
</reference>
<organism evidence="2 3">
    <name type="scientific">Candidatus Nomurabacteria bacterium RIFCSPLOWO2_01_FULL_33_17</name>
    <dbReference type="NCBI Taxonomy" id="1801764"/>
    <lineage>
        <taxon>Bacteria</taxon>
        <taxon>Candidatus Nomuraibacteriota</taxon>
    </lineage>
</organism>